<comment type="caution">
    <text evidence="1">The sequence shown here is derived from an EMBL/GenBank/DDBJ whole genome shotgun (WGS) entry which is preliminary data.</text>
</comment>
<dbReference type="EMBL" id="JAMFLX010000129">
    <property type="protein sequence ID" value="MCL6272323.1"/>
    <property type="molecule type" value="Genomic_DNA"/>
</dbReference>
<gene>
    <name evidence="1" type="ORF">M3P05_20615</name>
</gene>
<evidence type="ECO:0000313" key="2">
    <source>
        <dbReference type="Proteomes" id="UP001203338"/>
    </source>
</evidence>
<accession>A0ABT0PPG0</accession>
<dbReference type="RefSeq" id="WP_249702026.1">
    <property type="nucleotide sequence ID" value="NZ_JAMFLX010000129.1"/>
</dbReference>
<protein>
    <recommendedName>
        <fullName evidence="3">Antitoxin SocA-like Panacea domain-containing protein</fullName>
    </recommendedName>
</protein>
<feature type="non-terminal residue" evidence="1">
    <location>
        <position position="227"/>
    </location>
</feature>
<organism evidence="1 2">
    <name type="scientific">Parendozoicomonas callyspongiae</name>
    <dbReference type="NCBI Taxonomy" id="2942213"/>
    <lineage>
        <taxon>Bacteria</taxon>
        <taxon>Pseudomonadati</taxon>
        <taxon>Pseudomonadota</taxon>
        <taxon>Gammaproteobacteria</taxon>
        <taxon>Oceanospirillales</taxon>
        <taxon>Endozoicomonadaceae</taxon>
        <taxon>Parendozoicomonas</taxon>
    </lineage>
</organism>
<dbReference type="Proteomes" id="UP001203338">
    <property type="component" value="Unassembled WGS sequence"/>
</dbReference>
<evidence type="ECO:0000313" key="1">
    <source>
        <dbReference type="EMBL" id="MCL6272323.1"/>
    </source>
</evidence>
<reference evidence="1 2" key="1">
    <citation type="submission" date="2022-05" db="EMBL/GenBank/DDBJ databases">
        <authorList>
            <person name="Park J.-S."/>
        </authorList>
    </citation>
    <scope>NUCLEOTIDE SEQUENCE [LARGE SCALE GENOMIC DNA]</scope>
    <source>
        <strain evidence="1 2">2012CJ34-2</strain>
    </source>
</reference>
<evidence type="ECO:0008006" key="3">
    <source>
        <dbReference type="Google" id="ProtNLM"/>
    </source>
</evidence>
<name>A0ABT0PPG0_9GAMM</name>
<keyword evidence="2" id="KW-1185">Reference proteome</keyword>
<sequence length="227" mass="25868">MSLPESLQGDKWTYYTARTILPLIIWCAKNGRTITYGEIDRVIVELGWGHHVLHVQYGRPAGVIGDALIETEELWEDIIPPLNAIIVNAETKLPGKGVNYYLEKYAVPEEHVSDMSLFDRQALIEEIQADIFAYEYWDDILEEYGFEAFDDSHVFDEGADKISPPAKGGWSDSNECESHKRLKSYIIENPAELEIENVQSTYSEYLFASADRADVVFKTDSNMYAVE</sequence>
<proteinExistence type="predicted"/>